<dbReference type="PROSITE" id="PS51257">
    <property type="entry name" value="PROKAR_LIPOPROTEIN"/>
    <property type="match status" value="1"/>
</dbReference>
<dbReference type="InterPro" id="IPR007055">
    <property type="entry name" value="BON_dom"/>
</dbReference>
<dbReference type="Pfam" id="PF04972">
    <property type="entry name" value="BON"/>
    <property type="match status" value="2"/>
</dbReference>
<dbReference type="PANTHER" id="PTHR34606">
    <property type="entry name" value="BON DOMAIN-CONTAINING PROTEIN"/>
    <property type="match status" value="1"/>
</dbReference>
<name>A4TW13_9PROT</name>
<dbReference type="AlphaFoldDB" id="A4TW13"/>
<sequence>MIKRLAVLLMAGLAVAACQSAEPAQSSAAAPEEPVRPVLSALERSRQDANRDDVIASILTRKLRELDASAYRGVTVEVWSGRVLLMGAVIKPDQRRRAEQNAAGISGVTRVINELILAEDRALDLFIPDQAKEGAVRRHLGVDGKGGLIVRVVNNVAFLLGGVADRAQAESLRADAGEVDGIKWVVAHVDGGT</sequence>
<dbReference type="InterPro" id="IPR051686">
    <property type="entry name" value="Lipoprotein_DolP"/>
</dbReference>
<reference evidence="3" key="1">
    <citation type="journal article" date="2007" name="J. Bacteriol.">
        <title>Comparative genome analysis of four magnetotactic bacteria reveals a complex set of group-specific genes implicated in magnetosome biomineralization and function.</title>
        <authorList>
            <person name="Richter M."/>
            <person name="Kube M."/>
            <person name="Bazylinski D.A."/>
            <person name="Lombardot T."/>
            <person name="Gloeckner F.O."/>
            <person name="Reinhardt R."/>
            <person name="Schueler D."/>
        </authorList>
    </citation>
    <scope>NUCLEOTIDE SEQUENCE</scope>
    <source>
        <strain evidence="3">MSR-1</strain>
    </source>
</reference>
<evidence type="ECO:0000256" key="1">
    <source>
        <dbReference type="SAM" id="SignalP"/>
    </source>
</evidence>
<evidence type="ECO:0000313" key="3">
    <source>
        <dbReference type="EMBL" id="CAM74820.1"/>
    </source>
</evidence>
<feature type="chain" id="PRO_5002672790" evidence="1">
    <location>
        <begin position="17"/>
        <end position="193"/>
    </location>
</feature>
<keyword evidence="1" id="KW-0732">Signal</keyword>
<dbReference type="Gene3D" id="3.30.1340.30">
    <property type="match status" value="1"/>
</dbReference>
<organism evidence="3">
    <name type="scientific">Magnetospirillum gryphiswaldense</name>
    <dbReference type="NCBI Taxonomy" id="55518"/>
    <lineage>
        <taxon>Bacteria</taxon>
        <taxon>Pseudomonadati</taxon>
        <taxon>Pseudomonadota</taxon>
        <taxon>Alphaproteobacteria</taxon>
        <taxon>Rhodospirillales</taxon>
        <taxon>Rhodospirillaceae</taxon>
        <taxon>Magnetospirillum</taxon>
    </lineage>
</organism>
<dbReference type="EMBL" id="CU459003">
    <property type="protein sequence ID" value="CAM74820.1"/>
    <property type="molecule type" value="Genomic_DNA"/>
</dbReference>
<feature type="signal peptide" evidence="1">
    <location>
        <begin position="1"/>
        <end position="16"/>
    </location>
</feature>
<feature type="domain" description="BON" evidence="2">
    <location>
        <begin position="51"/>
        <end position="119"/>
    </location>
</feature>
<protein>
    <submittedName>
        <fullName evidence="3">Periplasmic or secreted lipoprotein</fullName>
    </submittedName>
</protein>
<accession>A4TW13</accession>
<dbReference type="PANTHER" id="PTHR34606:SF15">
    <property type="entry name" value="BON DOMAIN-CONTAINING PROTEIN"/>
    <property type="match status" value="1"/>
</dbReference>
<evidence type="ECO:0000259" key="2">
    <source>
        <dbReference type="PROSITE" id="PS50914"/>
    </source>
</evidence>
<dbReference type="PROSITE" id="PS50914">
    <property type="entry name" value="BON"/>
    <property type="match status" value="1"/>
</dbReference>
<dbReference type="RefSeq" id="WP_106003202.1">
    <property type="nucleotide sequence ID" value="NZ_CP027527.1"/>
</dbReference>
<proteinExistence type="predicted"/>
<keyword evidence="3" id="KW-0449">Lipoprotein</keyword>
<gene>
    <name evidence="3" type="ORF">MGR_0009</name>
</gene>